<evidence type="ECO:0000256" key="2">
    <source>
        <dbReference type="ARBA" id="ARBA00004805"/>
    </source>
</evidence>
<gene>
    <name evidence="19" type="ORF">Q9R02_02825</name>
</gene>
<feature type="binding site" evidence="17">
    <location>
        <position position="66"/>
    </location>
    <ligand>
        <name>Mg(2+)</name>
        <dbReference type="ChEBI" id="CHEBI:18420"/>
        <label>2</label>
    </ligand>
</feature>
<evidence type="ECO:0000256" key="8">
    <source>
        <dbReference type="ARBA" id="ARBA00022692"/>
    </source>
</evidence>
<dbReference type="Pfam" id="PF01066">
    <property type="entry name" value="CDP-OH_P_transf"/>
    <property type="match status" value="1"/>
</dbReference>
<dbReference type="InterPro" id="IPR043130">
    <property type="entry name" value="CDP-OH_PTrfase_TM_dom"/>
</dbReference>
<evidence type="ECO:0000256" key="7">
    <source>
        <dbReference type="ARBA" id="ARBA00022679"/>
    </source>
</evidence>
<keyword evidence="10 17" id="KW-0460">Magnesium</keyword>
<dbReference type="EMBL" id="JAVALS010000001">
    <property type="protein sequence ID" value="MDP5226083.1"/>
    <property type="molecule type" value="Genomic_DNA"/>
</dbReference>
<comment type="pathway">
    <text evidence="2 17">Phospholipid metabolism; phosphatidylinositol phosphate biosynthesis.</text>
</comment>
<feature type="transmembrane region" description="Helical" evidence="17">
    <location>
        <begin position="52"/>
        <end position="72"/>
    </location>
</feature>
<feature type="binding site" evidence="17">
    <location>
        <position position="70"/>
    </location>
    <ligand>
        <name>a CDP-1,2-diacyl-sn-glycerol</name>
        <dbReference type="ChEBI" id="CHEBI:58332"/>
    </ligand>
</feature>
<feature type="binding site" evidence="17">
    <location>
        <begin position="29"/>
        <end position="32"/>
    </location>
    <ligand>
        <name>a CDP-1,2-diacyl-sn-glycerol</name>
        <dbReference type="ChEBI" id="CHEBI:58332"/>
    </ligand>
</feature>
<proteinExistence type="inferred from homology"/>
<dbReference type="InterPro" id="IPR048254">
    <property type="entry name" value="CDP_ALCOHOL_P_TRANSF_CS"/>
</dbReference>
<evidence type="ECO:0000256" key="3">
    <source>
        <dbReference type="ARBA" id="ARBA00005189"/>
    </source>
</evidence>
<evidence type="ECO:0000256" key="6">
    <source>
        <dbReference type="ARBA" id="ARBA00022475"/>
    </source>
</evidence>
<keyword evidence="12 17" id="KW-0472">Membrane</keyword>
<dbReference type="HAMAP" id="MF_02241">
    <property type="entry name" value="PIP_synthase"/>
    <property type="match status" value="1"/>
</dbReference>
<evidence type="ECO:0000313" key="19">
    <source>
        <dbReference type="EMBL" id="MDP5226083.1"/>
    </source>
</evidence>
<comment type="cofactor">
    <cofactor evidence="17">
        <name>Mg(2+)</name>
        <dbReference type="ChEBI" id="CHEBI:18420"/>
    </cofactor>
    <text evidence="17">Contains a di-nuclear catalytic Mg(2+) center.</text>
</comment>
<dbReference type="Gene3D" id="1.20.120.1760">
    <property type="match status" value="1"/>
</dbReference>
<evidence type="ECO:0000256" key="17">
    <source>
        <dbReference type="HAMAP-Rule" id="MF_02241"/>
    </source>
</evidence>
<comment type="catalytic activity">
    <reaction evidence="16 17">
        <text>a CDP-1,2-diacyl-sn-glycerol + 1D-myo-inositol 3-phosphate = a 1,2-diacyl-sn-glycero-3-phospho-(1D-myo-inositol-3-phosphate) + CMP + H(+)</text>
        <dbReference type="Rhea" id="RHEA:60504"/>
        <dbReference type="ChEBI" id="CHEBI:15378"/>
        <dbReference type="ChEBI" id="CHEBI:58088"/>
        <dbReference type="ChEBI" id="CHEBI:58332"/>
        <dbReference type="ChEBI" id="CHEBI:58401"/>
        <dbReference type="ChEBI" id="CHEBI:60377"/>
    </reaction>
</comment>
<evidence type="ECO:0000256" key="11">
    <source>
        <dbReference type="ARBA" id="ARBA00022989"/>
    </source>
</evidence>
<accession>A0ABT9IKH5</accession>
<dbReference type="InterPro" id="IPR044268">
    <property type="entry name" value="PIP_synthase_PgsA1"/>
</dbReference>
<keyword evidence="17" id="KW-0444">Lipid biosynthesis</keyword>
<evidence type="ECO:0000313" key="20">
    <source>
        <dbReference type="Proteomes" id="UP001232725"/>
    </source>
</evidence>
<comment type="subcellular location">
    <subcellularLocation>
        <location evidence="1 17">Cell membrane</location>
        <topology evidence="1 17">Multi-pass membrane protein</topology>
    </subcellularLocation>
</comment>
<evidence type="ECO:0000256" key="14">
    <source>
        <dbReference type="ARBA" id="ARBA00024082"/>
    </source>
</evidence>
<dbReference type="GO" id="GO:0016740">
    <property type="term" value="F:transferase activity"/>
    <property type="evidence" value="ECO:0007669"/>
    <property type="project" value="UniProtKB-KW"/>
</dbReference>
<feature type="transmembrane region" description="Helical" evidence="17">
    <location>
        <begin position="93"/>
        <end position="108"/>
    </location>
</feature>
<keyword evidence="17" id="KW-0443">Lipid metabolism</keyword>
<dbReference type="PROSITE" id="PS00379">
    <property type="entry name" value="CDP_ALCOHOL_P_TRANSF"/>
    <property type="match status" value="1"/>
</dbReference>
<keyword evidence="20" id="KW-1185">Reference proteome</keyword>
<comment type="caution">
    <text evidence="19">The sequence shown here is derived from an EMBL/GenBank/DDBJ whole genome shotgun (WGS) entry which is preliminary data.</text>
</comment>
<reference evidence="19 20" key="1">
    <citation type="submission" date="2023-08" db="EMBL/GenBank/DDBJ databases">
        <title>Arthrobacter horti sp. nov., isolated from forest soil.</title>
        <authorList>
            <person name="Park M."/>
        </authorList>
    </citation>
    <scope>NUCLEOTIDE SEQUENCE [LARGE SCALE GENOMIC DNA]</scope>
    <source>
        <strain evidence="19 20">YJM1</strain>
    </source>
</reference>
<dbReference type="RefSeq" id="WP_305995109.1">
    <property type="nucleotide sequence ID" value="NZ_JAVALS010000001.1"/>
</dbReference>
<evidence type="ECO:0000256" key="10">
    <source>
        <dbReference type="ARBA" id="ARBA00022842"/>
    </source>
</evidence>
<evidence type="ECO:0000256" key="9">
    <source>
        <dbReference type="ARBA" id="ARBA00022723"/>
    </source>
</evidence>
<protein>
    <recommendedName>
        <fullName evidence="14 17">Phosphatidylinositol phosphate synthase</fullName>
        <shortName evidence="17">PIP synthase</shortName>
        <ecNumber evidence="17">2.7.8.-</ecNumber>
    </recommendedName>
    <alternativeName>
        <fullName evidence="15 17">CDP-diacylglycerol--D-myo-inositol-3-phosphate 3-phosphatidyltransferase</fullName>
    </alternativeName>
</protein>
<keyword evidence="11 17" id="KW-1133">Transmembrane helix</keyword>
<feature type="binding site" evidence="17">
    <location>
        <position position="87"/>
    </location>
    <ligand>
        <name>Mg(2+)</name>
        <dbReference type="ChEBI" id="CHEBI:18420"/>
        <label>2</label>
    </ligand>
</feature>
<organism evidence="19 20">
    <name type="scientific">Arthrobacter horti</name>
    <dbReference type="NCBI Taxonomy" id="3068273"/>
    <lineage>
        <taxon>Bacteria</taxon>
        <taxon>Bacillati</taxon>
        <taxon>Actinomycetota</taxon>
        <taxon>Actinomycetes</taxon>
        <taxon>Micrococcales</taxon>
        <taxon>Micrococcaceae</taxon>
        <taxon>Arthrobacter</taxon>
    </lineage>
</organism>
<keyword evidence="17" id="KW-0594">Phospholipid biosynthesis</keyword>
<evidence type="ECO:0000256" key="5">
    <source>
        <dbReference type="ARBA" id="ARBA00011738"/>
    </source>
</evidence>
<name>A0ABT9IKH5_9MICC</name>
<keyword evidence="6 17" id="KW-1003">Cell membrane</keyword>
<dbReference type="NCBIfam" id="NF045883">
    <property type="entry name" value="PIPSynth"/>
    <property type="match status" value="1"/>
</dbReference>
<evidence type="ECO:0000256" key="18">
    <source>
        <dbReference type="RuleBase" id="RU003750"/>
    </source>
</evidence>
<evidence type="ECO:0000256" key="13">
    <source>
        <dbReference type="ARBA" id="ARBA00023935"/>
    </source>
</evidence>
<feature type="transmembrane region" description="Helical" evidence="17">
    <location>
        <begin position="155"/>
        <end position="182"/>
    </location>
</feature>
<evidence type="ECO:0000256" key="4">
    <source>
        <dbReference type="ARBA" id="ARBA00010441"/>
    </source>
</evidence>
<keyword evidence="7 17" id="KW-0808">Transferase</keyword>
<dbReference type="EC" id="2.7.8.-" evidence="17"/>
<evidence type="ECO:0000256" key="12">
    <source>
        <dbReference type="ARBA" id="ARBA00023136"/>
    </source>
</evidence>
<dbReference type="Proteomes" id="UP001232725">
    <property type="component" value="Unassembled WGS sequence"/>
</dbReference>
<feature type="active site" description="Proton acceptor" evidence="17">
    <location>
        <position position="91"/>
    </location>
</feature>
<evidence type="ECO:0000256" key="15">
    <source>
        <dbReference type="ARBA" id="ARBA00033137"/>
    </source>
</evidence>
<sequence>MLNRRARALFTRLFTPVAKVLLKAGVTPDAVTVFGTLGAVVSAAVLYPMGQLFWGTVAVTLFIFSDVVDGIMARLSGRSGSWGGFLDATLDRFADGVLFGSVAFWFFTGGGNPYIGAASLTCLVLGSVVSYARAKAESLGFSCNVGIAERAERILALLLLTGLTGLGLPEVYLLVTLVLLALASLVTIAQRIGTVHRQASLNAK</sequence>
<keyword evidence="9 17" id="KW-0479">Metal-binding</keyword>
<comment type="similarity">
    <text evidence="4 17 18">Belongs to the CDP-alcohol phosphatidyltransferase class-I family.</text>
</comment>
<feature type="transmembrane region" description="Helical" evidence="17">
    <location>
        <begin position="20"/>
        <end position="46"/>
    </location>
</feature>
<feature type="binding site" evidence="17">
    <location>
        <position position="74"/>
    </location>
    <ligand>
        <name>a CDP-1,2-diacyl-sn-glycerol</name>
        <dbReference type="ChEBI" id="CHEBI:58332"/>
    </ligand>
</feature>
<comment type="subunit">
    <text evidence="5 17">Homodimer.</text>
</comment>
<feature type="binding site" evidence="17">
    <location>
        <position position="66"/>
    </location>
    <ligand>
        <name>Mg(2+)</name>
        <dbReference type="ChEBI" id="CHEBI:18420"/>
        <label>1</label>
    </ligand>
</feature>
<feature type="binding site" evidence="17">
    <location>
        <position position="91"/>
    </location>
    <ligand>
        <name>Mg(2+)</name>
        <dbReference type="ChEBI" id="CHEBI:18420"/>
        <label>2</label>
    </ligand>
</feature>
<feature type="binding site" evidence="17">
    <location>
        <position position="69"/>
    </location>
    <ligand>
        <name>Mg(2+)</name>
        <dbReference type="ChEBI" id="CHEBI:18420"/>
        <label>1</label>
    </ligand>
</feature>
<comment type="function">
    <text evidence="17">Catalyzes the conjugation of the 1'-hydroxyl group of D-myo-inositol-3-phosphate (also named L-myo-inositol-1-phosphate) with a lipid tail of cytidine diphosphate diacylglycerol (CDP-DAG), forming phosphatidylinositol phosphate (PIP) and CMP. PIP is a precursor of phosphatidylinositol (PI) which is an essential lipid required for cell wall formation.</text>
</comment>
<keyword evidence="17" id="KW-1208">Phospholipid metabolism</keyword>
<comment type="pathway">
    <text evidence="3">Lipid metabolism.</text>
</comment>
<feature type="binding site" evidence="17">
    <location>
        <position position="87"/>
    </location>
    <ligand>
        <name>Mg(2+)</name>
        <dbReference type="ChEBI" id="CHEBI:18420"/>
        <label>1</label>
    </ligand>
</feature>
<evidence type="ECO:0000256" key="1">
    <source>
        <dbReference type="ARBA" id="ARBA00004651"/>
    </source>
</evidence>
<comment type="caution">
    <text evidence="17">Lacks conserved residue(s) required for the propagation of feature annotation.</text>
</comment>
<comment type="catalytic activity">
    <reaction evidence="13 17">
        <text>1,2-di-(9Z-octadecenoyl)-sn-glycero-3-cytidine-5'-diphosphate + 1D-myo-inositol 3-phosphate = 1,2-di-(9Z-octadecenoyl)-sn-glycero-3-phospho-(1D-myo-inositol-3-phosphate) + CMP + H(+)</text>
        <dbReference type="Rhea" id="RHEA:61216"/>
        <dbReference type="ChEBI" id="CHEBI:15378"/>
        <dbReference type="ChEBI" id="CHEBI:58401"/>
        <dbReference type="ChEBI" id="CHEBI:60377"/>
        <dbReference type="ChEBI" id="CHEBI:85356"/>
        <dbReference type="ChEBI" id="CHEBI:144472"/>
    </reaction>
</comment>
<evidence type="ECO:0000256" key="16">
    <source>
        <dbReference type="ARBA" id="ARBA00048865"/>
    </source>
</evidence>
<keyword evidence="8 17" id="KW-0812">Transmembrane</keyword>
<dbReference type="InterPro" id="IPR000462">
    <property type="entry name" value="CDP-OH_P_trans"/>
</dbReference>